<dbReference type="GO" id="GO:0030246">
    <property type="term" value="F:carbohydrate binding"/>
    <property type="evidence" value="ECO:0007669"/>
    <property type="project" value="InterPro"/>
</dbReference>
<evidence type="ECO:0000259" key="2">
    <source>
        <dbReference type="Pfam" id="PF19313"/>
    </source>
</evidence>
<name>A0A2D0NB36_FLAN2</name>
<dbReference type="Proteomes" id="UP000223913">
    <property type="component" value="Unassembled WGS sequence"/>
</dbReference>
<dbReference type="GO" id="GO:0016052">
    <property type="term" value="P:carbohydrate catabolic process"/>
    <property type="evidence" value="ECO:0007669"/>
    <property type="project" value="InterPro"/>
</dbReference>
<dbReference type="GO" id="GO:0004553">
    <property type="term" value="F:hydrolase activity, hydrolyzing O-glycosyl compounds"/>
    <property type="evidence" value="ECO:0007669"/>
    <property type="project" value="InterPro"/>
</dbReference>
<dbReference type="Pfam" id="PF06452">
    <property type="entry name" value="CBM9_1"/>
    <property type="match status" value="1"/>
</dbReference>
<dbReference type="Pfam" id="PF19313">
    <property type="entry name" value="DUF5916"/>
    <property type="match status" value="1"/>
</dbReference>
<reference evidence="3 4" key="1">
    <citation type="submission" date="2017-10" db="EMBL/GenBank/DDBJ databases">
        <title>The draft genome sequence of Lewinella nigricans NBRC 102662.</title>
        <authorList>
            <person name="Wang K."/>
        </authorList>
    </citation>
    <scope>NUCLEOTIDE SEQUENCE [LARGE SCALE GENOMIC DNA]</scope>
    <source>
        <strain evidence="3 4">NBRC 102662</strain>
    </source>
</reference>
<dbReference type="CDD" id="cd09618">
    <property type="entry name" value="CBM9_like_2"/>
    <property type="match status" value="1"/>
</dbReference>
<organism evidence="3 4">
    <name type="scientific">Flavilitoribacter nigricans (strain ATCC 23147 / DSM 23189 / NBRC 102662 / NCIMB 1420 / SS-2)</name>
    <name type="common">Lewinella nigricans</name>
    <dbReference type="NCBI Taxonomy" id="1122177"/>
    <lineage>
        <taxon>Bacteria</taxon>
        <taxon>Pseudomonadati</taxon>
        <taxon>Bacteroidota</taxon>
        <taxon>Saprospiria</taxon>
        <taxon>Saprospirales</taxon>
        <taxon>Lewinellaceae</taxon>
        <taxon>Flavilitoribacter</taxon>
    </lineage>
</organism>
<evidence type="ECO:0000259" key="1">
    <source>
        <dbReference type="Pfam" id="PF06452"/>
    </source>
</evidence>
<gene>
    <name evidence="3" type="ORF">CRP01_16725</name>
</gene>
<feature type="domain" description="Carbohydrate-binding" evidence="1">
    <location>
        <begin position="31"/>
        <end position="188"/>
    </location>
</feature>
<dbReference type="InterPro" id="IPR010502">
    <property type="entry name" value="Carb-bd_dom_fam9"/>
</dbReference>
<comment type="caution">
    <text evidence="3">The sequence shown here is derived from an EMBL/GenBank/DDBJ whole genome shotgun (WGS) entry which is preliminary data.</text>
</comment>
<dbReference type="OrthoDB" id="9786766at2"/>
<dbReference type="InterPro" id="IPR045670">
    <property type="entry name" value="DUF5916"/>
</dbReference>
<feature type="domain" description="DUF5916" evidence="2">
    <location>
        <begin position="225"/>
        <end position="868"/>
    </location>
</feature>
<sequence>MHTLQAQDSEQDPLPKRNIFTTRIESKAPDIDGKLDEACWETVEWSGDYTQWQPASGEAPTQKTRMKVLYDAKNLYVGFRCFDDDPEKIEQRMSRRDGFAGDWVEVNIDSYHDLQTAFSFTISAAGVKGDEFISNDGNNWDTNWNPIWYAKSHIDSLGWTAELRIPLSQLRFGKQDEQVWGIQSTRRDFRMDERATWQPMRRTDAGWVSRFGELRGIKGLEPQKQLEIQPYVLAQLSTFKAEAANPFATGRDTRLSAGVDGRIGVTNDLTLDFTINPDFGQVEADPGALNLNGFQIFFNERRPFFIENRNIFDYQLTGSEAGGPYDSDLMFYSRRIGGSPHRYISSDGDRGYFVDQPQNTTILGAAKFSGKTRKGLSIGILESVTQREMATIDYQGERSEAVVEPLTNFFVGRFRQDFNEGNTIIGGMLTSVKRDINDPNLDFLHRSATSGGLDFVHRWNNRSWFLSGKIMASQVSGSREAIYATQTAFEHLFQRPDAEHLSVDSTANSLTGTGGTLMLGKYGGKWVFQTGATWRSPELELNDIGFLVNTDEINYFFWGARRWVEPFGIFRRFQWNYNHWSRWDFSGRNLYRAVNTNAHANFTNFWQVGAGLTYENLDISKNALRGGPALRRPNGFGHFAYISTDSRKKVNFYLNTFQGWGIDKIVRVQNYRISMNWQPVNAMSVSLQPAFERFQRTEQYVTQLGHDGQTRYINGRVDQQTFSTTIRLNYNITPDLTIQYYGQPFISRGRYDRFNRLTDQPLGRTFEDRFHLFTKEEISYDAANELYEIDEDGDQQTDYTFGQPDFNFIQFRSNLVLRWEYTPGSELFLVWSQGATAFEDPEQGIFRSLSDNLFGENARNIFLVKGTYRFIR</sequence>
<evidence type="ECO:0000313" key="3">
    <source>
        <dbReference type="EMBL" id="PHN05389.1"/>
    </source>
</evidence>
<dbReference type="EMBL" id="PDUD01000022">
    <property type="protein sequence ID" value="PHN05389.1"/>
    <property type="molecule type" value="Genomic_DNA"/>
</dbReference>
<evidence type="ECO:0000313" key="4">
    <source>
        <dbReference type="Proteomes" id="UP000223913"/>
    </source>
</evidence>
<protein>
    <submittedName>
        <fullName evidence="3">Hydrolase</fullName>
    </submittedName>
</protein>
<dbReference type="AlphaFoldDB" id="A0A2D0NB36"/>
<proteinExistence type="predicted"/>
<keyword evidence="3" id="KW-0378">Hydrolase</keyword>
<dbReference type="SUPFAM" id="SSF49344">
    <property type="entry name" value="CBD9-like"/>
    <property type="match status" value="1"/>
</dbReference>
<keyword evidence="4" id="KW-1185">Reference proteome</keyword>
<dbReference type="Gene3D" id="2.60.40.1190">
    <property type="match status" value="1"/>
</dbReference>
<accession>A0A2D0NB36</accession>